<evidence type="ECO:0000313" key="2">
    <source>
        <dbReference type="Proteomes" id="UP000216008"/>
    </source>
</evidence>
<evidence type="ECO:0000313" key="1">
    <source>
        <dbReference type="EMBL" id="PAB57314.1"/>
    </source>
</evidence>
<name>A0A267MCK2_LACJH</name>
<dbReference type="AlphaFoldDB" id="A0A267MCK2"/>
<reference evidence="1 2" key="1">
    <citation type="submission" date="2017-05" db="EMBL/GenBank/DDBJ databases">
        <title>Lactobacillus johnsonii from commercial turkeys.</title>
        <authorList>
            <person name="Johnson T.J."/>
            <person name="Youmans B."/>
        </authorList>
    </citation>
    <scope>NUCLEOTIDE SEQUENCE [LARGE SCALE GENOMIC DNA]</scope>
    <source>
        <strain evidence="1 2">UMNLJ114</strain>
    </source>
</reference>
<dbReference type="RefSeq" id="WP_095182379.1">
    <property type="nucleotide sequence ID" value="NZ_NIBC01000015.1"/>
</dbReference>
<gene>
    <name evidence="1" type="ORF">A3Q24_00265</name>
</gene>
<comment type="caution">
    <text evidence="1">The sequence shown here is derived from an EMBL/GenBank/DDBJ whole genome shotgun (WGS) entry which is preliminary data.</text>
</comment>
<proteinExistence type="predicted"/>
<dbReference type="Proteomes" id="UP000216008">
    <property type="component" value="Unassembled WGS sequence"/>
</dbReference>
<protein>
    <submittedName>
        <fullName evidence="1">Uncharacterized protein</fullName>
    </submittedName>
</protein>
<sequence length="89" mass="10577">MVKRKRESTISALRRKNSDLKILIIFLLLLNIGQIFYSFYREPSQSITAKYEKIIQKKDAKIRDLKAEIKFNKEQYKKIGLESQYGYGE</sequence>
<accession>A0A267MCK2</accession>
<organism evidence="1 2">
    <name type="scientific">Lactobacillus johnsonii</name>
    <dbReference type="NCBI Taxonomy" id="33959"/>
    <lineage>
        <taxon>Bacteria</taxon>
        <taxon>Bacillati</taxon>
        <taxon>Bacillota</taxon>
        <taxon>Bacilli</taxon>
        <taxon>Lactobacillales</taxon>
        <taxon>Lactobacillaceae</taxon>
        <taxon>Lactobacillus</taxon>
    </lineage>
</organism>
<dbReference type="EMBL" id="NIBD01000002">
    <property type="protein sequence ID" value="PAB57314.1"/>
    <property type="molecule type" value="Genomic_DNA"/>
</dbReference>